<organism evidence="2 3">
    <name type="scientific">Candidatus Magnetominusculus xianensis</name>
    <dbReference type="NCBI Taxonomy" id="1748249"/>
    <lineage>
        <taxon>Bacteria</taxon>
        <taxon>Pseudomonadati</taxon>
        <taxon>Nitrospirota</taxon>
        <taxon>Nitrospiria</taxon>
        <taxon>Nitrospirales</taxon>
        <taxon>Nitrospiraceae</taxon>
        <taxon>Candidatus Magnetominusculus</taxon>
    </lineage>
</organism>
<dbReference type="InterPro" id="IPR027417">
    <property type="entry name" value="P-loop_NTPase"/>
</dbReference>
<dbReference type="EMBL" id="LNQR01000080">
    <property type="protein sequence ID" value="KWT82990.1"/>
    <property type="molecule type" value="Genomic_DNA"/>
</dbReference>
<comment type="caution">
    <text evidence="2">The sequence shown here is derived from an EMBL/GenBank/DDBJ whole genome shotgun (WGS) entry which is preliminary data.</text>
</comment>
<dbReference type="Proteomes" id="UP000060487">
    <property type="component" value="Unassembled WGS sequence"/>
</dbReference>
<dbReference type="Gene3D" id="3.40.50.300">
    <property type="entry name" value="P-loop containing nucleotide triphosphate hydrolases"/>
    <property type="match status" value="1"/>
</dbReference>
<dbReference type="RefSeq" id="WP_236861695.1">
    <property type="nucleotide sequence ID" value="NZ_LNQR01000080.1"/>
</dbReference>
<dbReference type="Pfam" id="PF07693">
    <property type="entry name" value="KAP_NTPase"/>
    <property type="match status" value="1"/>
</dbReference>
<accession>A0ABR5SDF1</accession>
<name>A0ABR5SDF1_9BACT</name>
<proteinExistence type="predicted"/>
<keyword evidence="3" id="KW-1185">Reference proteome</keyword>
<feature type="domain" description="KAP NTPase" evidence="1">
    <location>
        <begin position="18"/>
        <end position="359"/>
    </location>
</feature>
<evidence type="ECO:0000313" key="2">
    <source>
        <dbReference type="EMBL" id="KWT82990.1"/>
    </source>
</evidence>
<dbReference type="InterPro" id="IPR011646">
    <property type="entry name" value="KAP_P-loop"/>
</dbReference>
<gene>
    <name evidence="2" type="ORF">ASN18_2264</name>
</gene>
<reference evidence="2 3" key="1">
    <citation type="submission" date="2015-11" db="EMBL/GenBank/DDBJ databases">
        <authorList>
            <person name="Lin W."/>
        </authorList>
    </citation>
    <scope>NUCLEOTIDE SEQUENCE [LARGE SCALE GENOMIC DNA]</scope>
    <source>
        <strain evidence="2 3">HCH-1</strain>
    </source>
</reference>
<protein>
    <submittedName>
        <fullName evidence="2">KAP P-loop domain-containing protein</fullName>
    </submittedName>
</protein>
<evidence type="ECO:0000313" key="3">
    <source>
        <dbReference type="Proteomes" id="UP000060487"/>
    </source>
</evidence>
<evidence type="ECO:0000259" key="1">
    <source>
        <dbReference type="Pfam" id="PF07693"/>
    </source>
</evidence>
<sequence length="502" mass="58865">MNNYFNDEYTVAIADLGYSEQAEKTRDMIVNCETPFVIGISGRWGSGKTSMMKYLMASLGGKVPEDWFAFQNRPLIDEEEEANFGKVREKYKNDAKITHIHSIWFNPWEHENHDEPIIELLKEIRKYFSPMSKALAETKKLGSVAIRAGLDMLDGIFSIFTKFTRLPSPSLPKNIGSTVQAHGEKYEHENYEYSTRNQRFKLIFQNAVEQLLSKDCIVENEAIISKIDDSAKLVIFIDDLDRCEEATISKLLREIKQYLSTKRCVFVFGYDRHHVEKAISKTIQLSDKETRSYLEKLFQSTIYIKQPAEEIFVEFVKKKLVEYGFNLEGDAKGLSSVICKIIDPNPRRIKAFLTAFRFHSYNFKHENTESIPDDLQKLALITYLKVFHEPVYSVLESDNELLKDLMKVFELNNRDAIANHNQYFFYLEMRSHLQDYSKTIYDEKTIEREFLKNDENAENKFLTEVYEMQGRHKSYENFRRAFQTSFDSILKSETYGDIRKYL</sequence>
<dbReference type="SUPFAM" id="SSF52540">
    <property type="entry name" value="P-loop containing nucleoside triphosphate hydrolases"/>
    <property type="match status" value="1"/>
</dbReference>